<dbReference type="EMBL" id="VSRR010001499">
    <property type="protein sequence ID" value="MPC25716.1"/>
    <property type="molecule type" value="Genomic_DNA"/>
</dbReference>
<keyword evidence="2" id="KW-1185">Reference proteome</keyword>
<name>A0A5B7DXK3_PORTR</name>
<gene>
    <name evidence="1" type="ORF">E2C01_018838</name>
</gene>
<evidence type="ECO:0000313" key="1">
    <source>
        <dbReference type="EMBL" id="MPC25716.1"/>
    </source>
</evidence>
<evidence type="ECO:0000313" key="2">
    <source>
        <dbReference type="Proteomes" id="UP000324222"/>
    </source>
</evidence>
<sequence>MQTLYGTVDADGTAVVVMLVVQRWPRSSGGGDGGRIMEYSGSNGGSKFTGYGGGVGSNELITG</sequence>
<reference evidence="1 2" key="1">
    <citation type="submission" date="2019-05" db="EMBL/GenBank/DDBJ databases">
        <title>Another draft genome of Portunus trituberculatus and its Hox gene families provides insights of decapod evolution.</title>
        <authorList>
            <person name="Jeong J.-H."/>
            <person name="Song I."/>
            <person name="Kim S."/>
            <person name="Choi T."/>
            <person name="Kim D."/>
            <person name="Ryu S."/>
            <person name="Kim W."/>
        </authorList>
    </citation>
    <scope>NUCLEOTIDE SEQUENCE [LARGE SCALE GENOMIC DNA]</scope>
    <source>
        <tissue evidence="1">Muscle</tissue>
    </source>
</reference>
<proteinExistence type="predicted"/>
<accession>A0A5B7DXK3</accession>
<protein>
    <submittedName>
        <fullName evidence="1">Uncharacterized protein</fullName>
    </submittedName>
</protein>
<dbReference type="AlphaFoldDB" id="A0A5B7DXK3"/>
<organism evidence="1 2">
    <name type="scientific">Portunus trituberculatus</name>
    <name type="common">Swimming crab</name>
    <name type="synonym">Neptunus trituberculatus</name>
    <dbReference type="NCBI Taxonomy" id="210409"/>
    <lineage>
        <taxon>Eukaryota</taxon>
        <taxon>Metazoa</taxon>
        <taxon>Ecdysozoa</taxon>
        <taxon>Arthropoda</taxon>
        <taxon>Crustacea</taxon>
        <taxon>Multicrustacea</taxon>
        <taxon>Malacostraca</taxon>
        <taxon>Eumalacostraca</taxon>
        <taxon>Eucarida</taxon>
        <taxon>Decapoda</taxon>
        <taxon>Pleocyemata</taxon>
        <taxon>Brachyura</taxon>
        <taxon>Eubrachyura</taxon>
        <taxon>Portunoidea</taxon>
        <taxon>Portunidae</taxon>
        <taxon>Portuninae</taxon>
        <taxon>Portunus</taxon>
    </lineage>
</organism>
<comment type="caution">
    <text evidence="1">The sequence shown here is derived from an EMBL/GenBank/DDBJ whole genome shotgun (WGS) entry which is preliminary data.</text>
</comment>
<dbReference type="Proteomes" id="UP000324222">
    <property type="component" value="Unassembled WGS sequence"/>
</dbReference>